<dbReference type="CDD" id="cd06261">
    <property type="entry name" value="TM_PBP2"/>
    <property type="match status" value="1"/>
</dbReference>
<feature type="transmembrane region" description="Helical" evidence="7">
    <location>
        <begin position="272"/>
        <end position="294"/>
    </location>
</feature>
<dbReference type="GO" id="GO:0055085">
    <property type="term" value="P:transmembrane transport"/>
    <property type="evidence" value="ECO:0007669"/>
    <property type="project" value="InterPro"/>
</dbReference>
<keyword evidence="3" id="KW-1003">Cell membrane</keyword>
<feature type="transmembrane region" description="Helical" evidence="7">
    <location>
        <begin position="220"/>
        <end position="237"/>
    </location>
</feature>
<dbReference type="PANTHER" id="PTHR43005">
    <property type="entry name" value="BLR7065 PROTEIN"/>
    <property type="match status" value="1"/>
</dbReference>
<feature type="domain" description="ABC transmembrane type-1" evidence="8">
    <location>
        <begin position="79"/>
        <end position="293"/>
    </location>
</feature>
<dbReference type="RefSeq" id="WP_106535458.1">
    <property type="nucleotide sequence ID" value="NZ_ML142897.1"/>
</dbReference>
<keyword evidence="5 7" id="KW-1133">Transmembrane helix</keyword>
<organism evidence="9 10">
    <name type="scientific">Haloactinopolyspora alba</name>
    <dbReference type="NCBI Taxonomy" id="648780"/>
    <lineage>
        <taxon>Bacteria</taxon>
        <taxon>Bacillati</taxon>
        <taxon>Actinomycetota</taxon>
        <taxon>Actinomycetes</taxon>
        <taxon>Jiangellales</taxon>
        <taxon>Jiangellaceae</taxon>
        <taxon>Haloactinopolyspora</taxon>
    </lineage>
</organism>
<comment type="caution">
    <text evidence="9">The sequence shown here is derived from an EMBL/GenBank/DDBJ whole genome shotgun (WGS) entry which is preliminary data.</text>
</comment>
<evidence type="ECO:0000256" key="2">
    <source>
        <dbReference type="ARBA" id="ARBA00022448"/>
    </source>
</evidence>
<proteinExistence type="inferred from homology"/>
<keyword evidence="2 7" id="KW-0813">Transport</keyword>
<evidence type="ECO:0000259" key="8">
    <source>
        <dbReference type="PROSITE" id="PS50928"/>
    </source>
</evidence>
<dbReference type="InterPro" id="IPR000515">
    <property type="entry name" value="MetI-like"/>
</dbReference>
<dbReference type="InterPro" id="IPR035906">
    <property type="entry name" value="MetI-like_sf"/>
</dbReference>
<dbReference type="PROSITE" id="PS50928">
    <property type="entry name" value="ABC_TM1"/>
    <property type="match status" value="1"/>
</dbReference>
<comment type="similarity">
    <text evidence="7">Belongs to the binding-protein-dependent transport system permease family.</text>
</comment>
<accession>A0A2P8EG35</accession>
<evidence type="ECO:0000256" key="7">
    <source>
        <dbReference type="RuleBase" id="RU363032"/>
    </source>
</evidence>
<gene>
    <name evidence="9" type="ORF">CLV30_101376</name>
</gene>
<evidence type="ECO:0000256" key="4">
    <source>
        <dbReference type="ARBA" id="ARBA00022692"/>
    </source>
</evidence>
<feature type="transmembrane region" description="Helical" evidence="7">
    <location>
        <begin position="182"/>
        <end position="199"/>
    </location>
</feature>
<reference evidence="9 10" key="1">
    <citation type="submission" date="2018-03" db="EMBL/GenBank/DDBJ databases">
        <title>Genomic Encyclopedia of Archaeal and Bacterial Type Strains, Phase II (KMG-II): from individual species to whole genera.</title>
        <authorList>
            <person name="Goeker M."/>
        </authorList>
    </citation>
    <scope>NUCLEOTIDE SEQUENCE [LARGE SCALE GENOMIC DNA]</scope>
    <source>
        <strain evidence="9 10">DSM 45211</strain>
    </source>
</reference>
<evidence type="ECO:0000256" key="1">
    <source>
        <dbReference type="ARBA" id="ARBA00004651"/>
    </source>
</evidence>
<dbReference type="Pfam" id="PF00528">
    <property type="entry name" value="BPD_transp_1"/>
    <property type="match status" value="1"/>
</dbReference>
<evidence type="ECO:0000256" key="3">
    <source>
        <dbReference type="ARBA" id="ARBA00022475"/>
    </source>
</evidence>
<dbReference type="PANTHER" id="PTHR43005:SF1">
    <property type="entry name" value="SPERMIDINE_PUTRESCINE TRANSPORT SYSTEM PERMEASE PROTEIN"/>
    <property type="match status" value="1"/>
</dbReference>
<dbReference type="AlphaFoldDB" id="A0A2P8EG35"/>
<protein>
    <submittedName>
        <fullName evidence="9">Carbohydrate ABC transporter membrane protein 1 (CUT1 family)</fullName>
    </submittedName>
</protein>
<evidence type="ECO:0000313" key="9">
    <source>
        <dbReference type="EMBL" id="PSL08404.1"/>
    </source>
</evidence>
<evidence type="ECO:0000256" key="5">
    <source>
        <dbReference type="ARBA" id="ARBA00022989"/>
    </source>
</evidence>
<comment type="subcellular location">
    <subcellularLocation>
        <location evidence="1 7">Cell membrane</location>
        <topology evidence="1 7">Multi-pass membrane protein</topology>
    </subcellularLocation>
</comment>
<dbReference type="Gene3D" id="1.10.3720.10">
    <property type="entry name" value="MetI-like"/>
    <property type="match status" value="1"/>
</dbReference>
<feature type="transmembrane region" description="Helical" evidence="7">
    <location>
        <begin position="116"/>
        <end position="137"/>
    </location>
</feature>
<feature type="transmembrane region" description="Helical" evidence="7">
    <location>
        <begin position="20"/>
        <end position="40"/>
    </location>
</feature>
<dbReference type="OrthoDB" id="9805974at2"/>
<dbReference type="Proteomes" id="UP000243528">
    <property type="component" value="Unassembled WGS sequence"/>
</dbReference>
<feature type="transmembrane region" description="Helical" evidence="7">
    <location>
        <begin position="83"/>
        <end position="104"/>
    </location>
</feature>
<dbReference type="SUPFAM" id="SSF161098">
    <property type="entry name" value="MetI-like"/>
    <property type="match status" value="1"/>
</dbReference>
<evidence type="ECO:0000256" key="6">
    <source>
        <dbReference type="ARBA" id="ARBA00023136"/>
    </source>
</evidence>
<sequence length="301" mass="33414">MRGVAFAQRRRRGPQRRPWLDWMVLPGLLAVGVVIAYPVVRTFQLSTTEYNALSGLDPRPVGTDNFEKLAQDPIFWEALGNTAIYTFGSVAVAALIGVVLALVTEDMVGRSRFLKTLLLTPWAVPFVVVAFLFRYMFDERTGIVNAVLTNMGVIDQGVPWLVSATWALPTVVAANVWTQTPFFFLVFSAALAAIPNDVIEAARVDKTRGWTMARRIKLPYLRNAALVASLLMVISNFNDFAKIWAMTEGGPGYASTTFVVWVYRLAFTSFDLGYSSAIGVVWLLLLMTFAIAYARLLRRGT</sequence>
<keyword evidence="4 7" id="KW-0812">Transmembrane</keyword>
<dbReference type="GO" id="GO:0005886">
    <property type="term" value="C:plasma membrane"/>
    <property type="evidence" value="ECO:0007669"/>
    <property type="project" value="UniProtKB-SubCell"/>
</dbReference>
<keyword evidence="10" id="KW-1185">Reference proteome</keyword>
<keyword evidence="6 7" id="KW-0472">Membrane</keyword>
<evidence type="ECO:0000313" key="10">
    <source>
        <dbReference type="Proteomes" id="UP000243528"/>
    </source>
</evidence>
<dbReference type="EMBL" id="PYGE01000001">
    <property type="protein sequence ID" value="PSL08404.1"/>
    <property type="molecule type" value="Genomic_DNA"/>
</dbReference>
<name>A0A2P8EG35_9ACTN</name>